<dbReference type="Proteomes" id="UP001164250">
    <property type="component" value="Chromosome 1"/>
</dbReference>
<protein>
    <submittedName>
        <fullName evidence="1">Uncharacterized protein</fullName>
    </submittedName>
</protein>
<evidence type="ECO:0000313" key="1">
    <source>
        <dbReference type="EMBL" id="KAJ0111351.1"/>
    </source>
</evidence>
<evidence type="ECO:0000313" key="2">
    <source>
        <dbReference type="Proteomes" id="UP001164250"/>
    </source>
</evidence>
<proteinExistence type="predicted"/>
<gene>
    <name evidence="1" type="ORF">Patl1_03538</name>
</gene>
<name>A0ACC1C6R6_9ROSI</name>
<sequence length="243" mass="27192">MMTNVDSVPEAARFSELVERMMNETVTQAANSPKRFMTKRGNITSSQSLYSLAQCTQDLSSFDCKTCLQKSISQLRTTQLGGRMLFPSCYSRYELYPFYTQNVTAAPAVPQSPPLHASVTRPGGRSRISTSIIIAIIASIAVSVAWKHWRDETPLQLLDSTLSNSYSRDEVIRCVHVGLLCVQEDPTERPTMATIDLMLNSYSVTLPSPQQPAFYLGTRREVTMPSNKPCSVYEESITELYPR</sequence>
<keyword evidence="2" id="KW-1185">Reference proteome</keyword>
<reference evidence="2" key="1">
    <citation type="journal article" date="2023" name="G3 (Bethesda)">
        <title>Genome assembly and association tests identify interacting loci associated with vigor, precocity, and sex in interspecific pistachio rootstocks.</title>
        <authorList>
            <person name="Palmer W."/>
            <person name="Jacygrad E."/>
            <person name="Sagayaradj S."/>
            <person name="Cavanaugh K."/>
            <person name="Han R."/>
            <person name="Bertier L."/>
            <person name="Beede B."/>
            <person name="Kafkas S."/>
            <person name="Golino D."/>
            <person name="Preece J."/>
            <person name="Michelmore R."/>
        </authorList>
    </citation>
    <scope>NUCLEOTIDE SEQUENCE [LARGE SCALE GENOMIC DNA]</scope>
</reference>
<accession>A0ACC1C6R6</accession>
<organism evidence="1 2">
    <name type="scientific">Pistacia atlantica</name>
    <dbReference type="NCBI Taxonomy" id="434234"/>
    <lineage>
        <taxon>Eukaryota</taxon>
        <taxon>Viridiplantae</taxon>
        <taxon>Streptophyta</taxon>
        <taxon>Embryophyta</taxon>
        <taxon>Tracheophyta</taxon>
        <taxon>Spermatophyta</taxon>
        <taxon>Magnoliopsida</taxon>
        <taxon>eudicotyledons</taxon>
        <taxon>Gunneridae</taxon>
        <taxon>Pentapetalae</taxon>
        <taxon>rosids</taxon>
        <taxon>malvids</taxon>
        <taxon>Sapindales</taxon>
        <taxon>Anacardiaceae</taxon>
        <taxon>Pistacia</taxon>
    </lineage>
</organism>
<comment type="caution">
    <text evidence="1">The sequence shown here is derived from an EMBL/GenBank/DDBJ whole genome shotgun (WGS) entry which is preliminary data.</text>
</comment>
<dbReference type="EMBL" id="CM047897">
    <property type="protein sequence ID" value="KAJ0111351.1"/>
    <property type="molecule type" value="Genomic_DNA"/>
</dbReference>